<dbReference type="InterPro" id="IPR007791">
    <property type="entry name" value="DjlA_N"/>
</dbReference>
<protein>
    <recommendedName>
        <fullName evidence="1">Co-chaperone DjlA N-terminal domain-containing protein</fullName>
    </recommendedName>
</protein>
<proteinExistence type="predicted"/>
<dbReference type="CDD" id="cd07313">
    <property type="entry name" value="terB_like_2"/>
    <property type="match status" value="1"/>
</dbReference>
<evidence type="ECO:0000259" key="1">
    <source>
        <dbReference type="Pfam" id="PF05099"/>
    </source>
</evidence>
<dbReference type="InterPro" id="IPR029024">
    <property type="entry name" value="TerB-like"/>
</dbReference>
<evidence type="ECO:0000313" key="2">
    <source>
        <dbReference type="EMBL" id="KCZ91911.1"/>
    </source>
</evidence>
<dbReference type="Pfam" id="PF05099">
    <property type="entry name" value="TerB"/>
    <property type="match status" value="1"/>
</dbReference>
<dbReference type="OrthoDB" id="5402150at2"/>
<feature type="domain" description="Co-chaperone DjlA N-terminal" evidence="1">
    <location>
        <begin position="23"/>
        <end position="137"/>
    </location>
</feature>
<accession>A0A059FMZ5</accession>
<dbReference type="PATRIC" id="fig|1280951.3.peg.2377"/>
<keyword evidence="3" id="KW-1185">Reference proteome</keyword>
<organism evidence="2 3">
    <name type="scientific">Hyphomonas hirschiana VP5</name>
    <dbReference type="NCBI Taxonomy" id="1280951"/>
    <lineage>
        <taxon>Bacteria</taxon>
        <taxon>Pseudomonadati</taxon>
        <taxon>Pseudomonadota</taxon>
        <taxon>Alphaproteobacteria</taxon>
        <taxon>Hyphomonadales</taxon>
        <taxon>Hyphomonadaceae</taxon>
        <taxon>Hyphomonas</taxon>
    </lineage>
</organism>
<dbReference type="RefSeq" id="WP_011648385.1">
    <property type="nucleotide sequence ID" value="NZ_ARYI01000010.1"/>
</dbReference>
<sequence length="148" mass="16477">MMDRIKRLLTPKTPAEQSMPPYVAVTALLVEAALVDGVYVNIESDMIAEILVEAFEFEADKADSLLAQAETLAEEAVGSHQFTKHAKKLPMPERLKVVEAIYRVIYADGERSDLEDAYVRHVAGLLHVDDVQRAEARRRAEKRTSGAV</sequence>
<dbReference type="Gene3D" id="1.10.3680.10">
    <property type="entry name" value="TerB-like"/>
    <property type="match status" value="1"/>
</dbReference>
<dbReference type="Proteomes" id="UP000025061">
    <property type="component" value="Unassembled WGS sequence"/>
</dbReference>
<dbReference type="AlphaFoldDB" id="A0A059FMZ5"/>
<comment type="caution">
    <text evidence="2">The sequence shown here is derived from an EMBL/GenBank/DDBJ whole genome shotgun (WGS) entry which is preliminary data.</text>
</comment>
<dbReference type="EMBL" id="ARYI01000010">
    <property type="protein sequence ID" value="KCZ91911.1"/>
    <property type="molecule type" value="Genomic_DNA"/>
</dbReference>
<evidence type="ECO:0000313" key="3">
    <source>
        <dbReference type="Proteomes" id="UP000025061"/>
    </source>
</evidence>
<name>A0A059FMZ5_9PROT</name>
<gene>
    <name evidence="2" type="ORF">HHI_11799</name>
</gene>
<reference evidence="2 3" key="1">
    <citation type="submission" date="2013-04" db="EMBL/GenBank/DDBJ databases">
        <title>Hyphomonas hirschiana VP5 Genome Sequencing.</title>
        <authorList>
            <person name="Lai Q."/>
            <person name="Shao Z."/>
        </authorList>
    </citation>
    <scope>NUCLEOTIDE SEQUENCE [LARGE SCALE GENOMIC DNA]</scope>
    <source>
        <strain evidence="2 3">VP5</strain>
    </source>
</reference>
<dbReference type="SUPFAM" id="SSF158682">
    <property type="entry name" value="TerB-like"/>
    <property type="match status" value="1"/>
</dbReference>